<evidence type="ECO:0000259" key="1">
    <source>
        <dbReference type="Pfam" id="PF09359"/>
    </source>
</evidence>
<dbReference type="EMBL" id="FNIR01000002">
    <property type="protein sequence ID" value="SDN86822.1"/>
    <property type="molecule type" value="Genomic_DNA"/>
</dbReference>
<feature type="domain" description="VTC" evidence="1">
    <location>
        <begin position="29"/>
        <end position="122"/>
    </location>
</feature>
<keyword evidence="3" id="KW-1185">Reference proteome</keyword>
<dbReference type="InterPro" id="IPR018966">
    <property type="entry name" value="VTC_domain"/>
</dbReference>
<reference evidence="3" key="1">
    <citation type="submission" date="2016-10" db="EMBL/GenBank/DDBJ databases">
        <authorList>
            <person name="Varghese N."/>
            <person name="Submissions S."/>
        </authorList>
    </citation>
    <scope>NUCLEOTIDE SEQUENCE [LARGE SCALE GENOMIC DNA]</scope>
    <source>
        <strain evidence="3">DSM 45843</strain>
    </source>
</reference>
<organism evidence="2 3">
    <name type="scientific">Klenkia soli</name>
    <dbReference type="NCBI Taxonomy" id="1052260"/>
    <lineage>
        <taxon>Bacteria</taxon>
        <taxon>Bacillati</taxon>
        <taxon>Actinomycetota</taxon>
        <taxon>Actinomycetes</taxon>
        <taxon>Geodermatophilales</taxon>
        <taxon>Geodermatophilaceae</taxon>
        <taxon>Klenkia</taxon>
    </lineage>
</organism>
<proteinExistence type="predicted"/>
<protein>
    <submittedName>
        <fullName evidence="2">VTC domain-containing protein</fullName>
    </submittedName>
</protein>
<evidence type="ECO:0000313" key="2">
    <source>
        <dbReference type="EMBL" id="SDN86822.1"/>
    </source>
</evidence>
<dbReference type="AlphaFoldDB" id="A0A1H0EWS4"/>
<dbReference type="STRING" id="1052260.SAMN05660199_00887"/>
<feature type="domain" description="VTC" evidence="1">
    <location>
        <begin position="145"/>
        <end position="226"/>
    </location>
</feature>
<evidence type="ECO:0000313" key="3">
    <source>
        <dbReference type="Proteomes" id="UP000199088"/>
    </source>
</evidence>
<dbReference type="CDD" id="cd07750">
    <property type="entry name" value="PolyPPase_VTC_like"/>
    <property type="match status" value="1"/>
</dbReference>
<dbReference type="Pfam" id="PF09359">
    <property type="entry name" value="VTC"/>
    <property type="match status" value="2"/>
</dbReference>
<accession>A0A1H0EWS4</accession>
<dbReference type="Proteomes" id="UP000199088">
    <property type="component" value="Unassembled WGS sequence"/>
</dbReference>
<sequence length="250" mass="27050">MTPVLTAVLAELPPVSLEELVGTAALLTRVDRKYVLPPDAAAAVLGRLPGARVLAIGGQRGFGYDSVYVDTPGLAGFHLAARGRRRRFKVRQRTYTDAGESWVEVKTRGPRGATVKERVAGDDVAGARRFVDDVLVRSGIDLLGDLVPVLGTRYTRTTLLLDTARVTVDADLVWRSPSGGLLPLVDRVVVETKSGSAPSTADRLLWRAGHRPARISKYGTGLAALHPELPRNRWHATLTRHLATHTTETS</sequence>
<gene>
    <name evidence="2" type="ORF">SAMN05660199_00887</name>
</gene>
<name>A0A1H0EWS4_9ACTN</name>